<feature type="transmembrane region" description="Helical" evidence="7">
    <location>
        <begin position="358"/>
        <end position="380"/>
    </location>
</feature>
<dbReference type="InterPro" id="IPR020846">
    <property type="entry name" value="MFS_dom"/>
</dbReference>
<feature type="transmembrane region" description="Helical" evidence="7">
    <location>
        <begin position="257"/>
        <end position="280"/>
    </location>
</feature>
<keyword evidence="2" id="KW-0813">Transport</keyword>
<dbReference type="InterPro" id="IPR011701">
    <property type="entry name" value="MFS"/>
</dbReference>
<dbReference type="SUPFAM" id="SSF103473">
    <property type="entry name" value="MFS general substrate transporter"/>
    <property type="match status" value="1"/>
</dbReference>
<evidence type="ECO:0000256" key="6">
    <source>
        <dbReference type="SAM" id="MobiDB-lite"/>
    </source>
</evidence>
<keyword evidence="5 7" id="KW-0472">Membrane</keyword>
<dbReference type="InterPro" id="IPR050930">
    <property type="entry name" value="MFS_Vesicular_Transporter"/>
</dbReference>
<dbReference type="PROSITE" id="PS50850">
    <property type="entry name" value="MFS"/>
    <property type="match status" value="1"/>
</dbReference>
<feature type="transmembrane region" description="Helical" evidence="7">
    <location>
        <begin position="194"/>
        <end position="213"/>
    </location>
</feature>
<feature type="transmembrane region" description="Helical" evidence="7">
    <location>
        <begin position="56"/>
        <end position="79"/>
    </location>
</feature>
<evidence type="ECO:0000256" key="5">
    <source>
        <dbReference type="ARBA" id="ARBA00023136"/>
    </source>
</evidence>
<evidence type="ECO:0000256" key="4">
    <source>
        <dbReference type="ARBA" id="ARBA00022989"/>
    </source>
</evidence>
<feature type="transmembrane region" description="Helical" evidence="7">
    <location>
        <begin position="91"/>
        <end position="111"/>
    </location>
</feature>
<sequence length="469" mass="49481">MGRPSDDGTAGPGWDPGVASSDSGAQLTGGDQKAYSTFPEAGCGGRRPAYSLRQKLMLLVFSMGSLLAGSCLAMMIPFFPLEAQRRGLSQTLTSGVFSVFSLTQLLTYPLMGRLVTVFGINRLYCTGMTVTALSNIAFGTLFRIESAQSFIVMCYVVRVFEAMGTAAVITTALTMAANQFSHNTSTAVAVMETMNAIGLSLGAAIGAGLYHLGGFALPFYSQGCFILCLVVLSALYLPEVEAPAEQQRSDFFSMLRVFVSAGENWLCCAIVCTTAAIWTTIDSSIARYASDTLGTTPSQIGLFFLVATGGYAVSSLLWGRLADRLVNIYLLISGCLLATAFGLALIPPLPGLGLRPSWWLLGLGLTVKEVFQGGAYVPVLNRMITVTVRQGLPADVATQAFTASVFGTVAAVGNVLGPVTGGAVIDATNFTFMVRCLATLTAAVGGAATVQALRIAWWRRRSVEEPLLS</sequence>
<evidence type="ECO:0000256" key="2">
    <source>
        <dbReference type="ARBA" id="ARBA00022448"/>
    </source>
</evidence>
<reference evidence="9 10" key="1">
    <citation type="submission" date="2019-07" db="EMBL/GenBank/DDBJ databases">
        <title>Draft genome assembly of a fouling barnacle, Amphibalanus amphitrite (Darwin, 1854): The first reference genome for Thecostraca.</title>
        <authorList>
            <person name="Kim W."/>
        </authorList>
    </citation>
    <scope>NUCLEOTIDE SEQUENCE [LARGE SCALE GENOMIC DNA]</scope>
    <source>
        <strain evidence="9">SNU_AA5</strain>
        <tissue evidence="9">Soma without cirri and trophi</tissue>
    </source>
</reference>
<organism evidence="9 10">
    <name type="scientific">Amphibalanus amphitrite</name>
    <name type="common">Striped barnacle</name>
    <name type="synonym">Balanus amphitrite</name>
    <dbReference type="NCBI Taxonomy" id="1232801"/>
    <lineage>
        <taxon>Eukaryota</taxon>
        <taxon>Metazoa</taxon>
        <taxon>Ecdysozoa</taxon>
        <taxon>Arthropoda</taxon>
        <taxon>Crustacea</taxon>
        <taxon>Multicrustacea</taxon>
        <taxon>Cirripedia</taxon>
        <taxon>Thoracica</taxon>
        <taxon>Thoracicalcarea</taxon>
        <taxon>Balanomorpha</taxon>
        <taxon>Balanoidea</taxon>
        <taxon>Balanidae</taxon>
        <taxon>Amphibalaninae</taxon>
        <taxon>Amphibalanus</taxon>
    </lineage>
</organism>
<dbReference type="AlphaFoldDB" id="A0A6A4WLR4"/>
<feature type="transmembrane region" description="Helical" evidence="7">
    <location>
        <begin position="150"/>
        <end position="173"/>
    </location>
</feature>
<proteinExistence type="predicted"/>
<gene>
    <name evidence="9" type="primary">SLC18B1_5</name>
    <name evidence="9" type="ORF">FJT64_021563</name>
</gene>
<evidence type="ECO:0000256" key="1">
    <source>
        <dbReference type="ARBA" id="ARBA00004141"/>
    </source>
</evidence>
<protein>
    <submittedName>
        <fullName evidence="9">MFS-type transporter SLC18B1</fullName>
    </submittedName>
</protein>
<keyword evidence="10" id="KW-1185">Reference proteome</keyword>
<keyword evidence="3 7" id="KW-0812">Transmembrane</keyword>
<keyword evidence="4 7" id="KW-1133">Transmembrane helix</keyword>
<dbReference type="PANTHER" id="PTHR23506:SF26">
    <property type="entry name" value="MFS-TYPE TRANSPORTER SLC18B1"/>
    <property type="match status" value="1"/>
</dbReference>
<dbReference type="InterPro" id="IPR036259">
    <property type="entry name" value="MFS_trans_sf"/>
</dbReference>
<dbReference type="PANTHER" id="PTHR23506">
    <property type="entry name" value="GH10249P"/>
    <property type="match status" value="1"/>
</dbReference>
<dbReference type="Proteomes" id="UP000440578">
    <property type="component" value="Unassembled WGS sequence"/>
</dbReference>
<feature type="transmembrane region" description="Helical" evidence="7">
    <location>
        <begin position="300"/>
        <end position="319"/>
    </location>
</feature>
<dbReference type="GO" id="GO:0016020">
    <property type="term" value="C:membrane"/>
    <property type="evidence" value="ECO:0007669"/>
    <property type="project" value="UniProtKB-SubCell"/>
</dbReference>
<feature type="domain" description="Major facilitator superfamily (MFS) profile" evidence="8">
    <location>
        <begin position="57"/>
        <end position="454"/>
    </location>
</feature>
<feature type="transmembrane region" description="Helical" evidence="7">
    <location>
        <begin position="326"/>
        <end position="346"/>
    </location>
</feature>
<evidence type="ECO:0000256" key="3">
    <source>
        <dbReference type="ARBA" id="ARBA00022692"/>
    </source>
</evidence>
<feature type="region of interest" description="Disordered" evidence="6">
    <location>
        <begin position="1"/>
        <end position="29"/>
    </location>
</feature>
<dbReference type="OrthoDB" id="6380573at2759"/>
<feature type="transmembrane region" description="Helical" evidence="7">
    <location>
        <begin position="432"/>
        <end position="453"/>
    </location>
</feature>
<evidence type="ECO:0000256" key="7">
    <source>
        <dbReference type="SAM" id="Phobius"/>
    </source>
</evidence>
<name>A0A6A4WLR4_AMPAM</name>
<evidence type="ECO:0000313" key="9">
    <source>
        <dbReference type="EMBL" id="KAF0307023.1"/>
    </source>
</evidence>
<dbReference type="Gene3D" id="1.20.1250.20">
    <property type="entry name" value="MFS general substrate transporter like domains"/>
    <property type="match status" value="2"/>
</dbReference>
<dbReference type="EMBL" id="VIIS01000615">
    <property type="protein sequence ID" value="KAF0307023.1"/>
    <property type="molecule type" value="Genomic_DNA"/>
</dbReference>
<accession>A0A6A4WLR4</accession>
<feature type="transmembrane region" description="Helical" evidence="7">
    <location>
        <begin position="219"/>
        <end position="237"/>
    </location>
</feature>
<dbReference type="Pfam" id="PF07690">
    <property type="entry name" value="MFS_1"/>
    <property type="match status" value="1"/>
</dbReference>
<feature type="transmembrane region" description="Helical" evidence="7">
    <location>
        <begin position="123"/>
        <end position="144"/>
    </location>
</feature>
<dbReference type="GO" id="GO:0022857">
    <property type="term" value="F:transmembrane transporter activity"/>
    <property type="evidence" value="ECO:0007669"/>
    <property type="project" value="InterPro"/>
</dbReference>
<comment type="caution">
    <text evidence="9">The sequence shown here is derived from an EMBL/GenBank/DDBJ whole genome shotgun (WGS) entry which is preliminary data.</text>
</comment>
<evidence type="ECO:0000259" key="8">
    <source>
        <dbReference type="PROSITE" id="PS50850"/>
    </source>
</evidence>
<comment type="subcellular location">
    <subcellularLocation>
        <location evidence="1">Membrane</location>
        <topology evidence="1">Multi-pass membrane protein</topology>
    </subcellularLocation>
</comment>
<evidence type="ECO:0000313" key="10">
    <source>
        <dbReference type="Proteomes" id="UP000440578"/>
    </source>
</evidence>